<organism evidence="1 2">
    <name type="scientific">Stylosanthes scabra</name>
    <dbReference type="NCBI Taxonomy" id="79078"/>
    <lineage>
        <taxon>Eukaryota</taxon>
        <taxon>Viridiplantae</taxon>
        <taxon>Streptophyta</taxon>
        <taxon>Embryophyta</taxon>
        <taxon>Tracheophyta</taxon>
        <taxon>Spermatophyta</taxon>
        <taxon>Magnoliopsida</taxon>
        <taxon>eudicotyledons</taxon>
        <taxon>Gunneridae</taxon>
        <taxon>Pentapetalae</taxon>
        <taxon>rosids</taxon>
        <taxon>fabids</taxon>
        <taxon>Fabales</taxon>
        <taxon>Fabaceae</taxon>
        <taxon>Papilionoideae</taxon>
        <taxon>50 kb inversion clade</taxon>
        <taxon>dalbergioids sensu lato</taxon>
        <taxon>Dalbergieae</taxon>
        <taxon>Pterocarpus clade</taxon>
        <taxon>Stylosanthes</taxon>
    </lineage>
</organism>
<dbReference type="Proteomes" id="UP001341840">
    <property type="component" value="Unassembled WGS sequence"/>
</dbReference>
<keyword evidence="2" id="KW-1185">Reference proteome</keyword>
<protein>
    <submittedName>
        <fullName evidence="1">Uncharacterized protein</fullName>
    </submittedName>
</protein>
<sequence length="165" mass="17612">MMVVRALEVLSSEYSDGGFRVVREVHGGWKHGYVSVAALGNCDGEGGVNCAVTQHRANQMWVLVVFKAPFSTAAGDEEDDGGASEVRMGARGRTAMAGLRRKVTGGITGGKIRRYKPLPTLKLCVSQKTITGGIIGGKFRCQRPSTREDLCVCGVGDEHSDGNLR</sequence>
<reference evidence="1 2" key="1">
    <citation type="journal article" date="2023" name="Plants (Basel)">
        <title>Bridging the Gap: Combining Genomics and Transcriptomics Approaches to Understand Stylosanthes scabra, an Orphan Legume from the Brazilian Caatinga.</title>
        <authorList>
            <person name="Ferreira-Neto J.R.C."/>
            <person name="da Silva M.D."/>
            <person name="Binneck E."/>
            <person name="de Melo N.F."/>
            <person name="da Silva R.H."/>
            <person name="de Melo A.L.T.M."/>
            <person name="Pandolfi V."/>
            <person name="Bustamante F.O."/>
            <person name="Brasileiro-Vidal A.C."/>
            <person name="Benko-Iseppon A.M."/>
        </authorList>
    </citation>
    <scope>NUCLEOTIDE SEQUENCE [LARGE SCALE GENOMIC DNA]</scope>
    <source>
        <tissue evidence="1">Leaves</tissue>
    </source>
</reference>
<evidence type="ECO:0000313" key="1">
    <source>
        <dbReference type="EMBL" id="MED6213316.1"/>
    </source>
</evidence>
<accession>A0ABU6YTQ6</accession>
<name>A0ABU6YTQ6_9FABA</name>
<dbReference type="EMBL" id="JASCZI010243522">
    <property type="protein sequence ID" value="MED6213316.1"/>
    <property type="molecule type" value="Genomic_DNA"/>
</dbReference>
<comment type="caution">
    <text evidence="1">The sequence shown here is derived from an EMBL/GenBank/DDBJ whole genome shotgun (WGS) entry which is preliminary data.</text>
</comment>
<evidence type="ECO:0000313" key="2">
    <source>
        <dbReference type="Proteomes" id="UP001341840"/>
    </source>
</evidence>
<proteinExistence type="predicted"/>
<gene>
    <name evidence="1" type="ORF">PIB30_091949</name>
</gene>